<gene>
    <name evidence="2" type="ORF">ERS852470_02202</name>
</gene>
<sequence>MEKNIINQEYQVIGVDIGRGYVKGYTVYNGEANECCFKSIVSLGREIDFSDYKDPIYLEVDGDEYFAGILAEVEGYSPTSNNMESKVTLTAEKLLYALLDKLAVADKVKLVLGVPNKSYNKRTLTEVIEAYKGKTIKIINNITKCYKNVLIEDISIFRESDAALFWELRDRTTTNKPIGMVTVGFRTTEFTYFDKGMKFNDKKSKSLELGNKTALEYVQRELNDKFNLSKELFEIDSNIGDYDKLKEKGYRILSEKVAQEVDSYWVNTEEMDIYFGGGTTQKMKIYNGTLVEAPQMATAKGLYIVGTKVFK</sequence>
<feature type="domain" description="Actin-like protein N-terminal" evidence="1">
    <location>
        <begin position="14"/>
        <end position="158"/>
    </location>
</feature>
<evidence type="ECO:0000259" key="1">
    <source>
        <dbReference type="Pfam" id="PF17989"/>
    </source>
</evidence>
<evidence type="ECO:0000313" key="3">
    <source>
        <dbReference type="Proteomes" id="UP000095558"/>
    </source>
</evidence>
<dbReference type="InterPro" id="IPR040607">
    <property type="entry name" value="ALP_N"/>
</dbReference>
<accession>A0A174ESZ4</accession>
<reference evidence="2 3" key="1">
    <citation type="submission" date="2015-09" db="EMBL/GenBank/DDBJ databases">
        <authorList>
            <consortium name="Pathogen Informatics"/>
        </authorList>
    </citation>
    <scope>NUCLEOTIDE SEQUENCE [LARGE SCALE GENOMIC DNA]</scope>
    <source>
        <strain evidence="2 3">2789STDY5834855</strain>
    </source>
</reference>
<organism evidence="2 3">
    <name type="scientific">Clostridium disporicum</name>
    <dbReference type="NCBI Taxonomy" id="84024"/>
    <lineage>
        <taxon>Bacteria</taxon>
        <taxon>Bacillati</taxon>
        <taxon>Bacillota</taxon>
        <taxon>Clostridia</taxon>
        <taxon>Eubacteriales</taxon>
        <taxon>Clostridiaceae</taxon>
        <taxon>Clostridium</taxon>
    </lineage>
</organism>
<dbReference type="RefSeq" id="WP_070102626.1">
    <property type="nucleotide sequence ID" value="NZ_CYZV01000023.1"/>
</dbReference>
<dbReference type="AlphaFoldDB" id="A0A174ESZ4"/>
<dbReference type="InterPro" id="IPR043129">
    <property type="entry name" value="ATPase_NBD"/>
</dbReference>
<name>A0A174ESZ4_9CLOT</name>
<evidence type="ECO:0000313" key="2">
    <source>
        <dbReference type="EMBL" id="CUO39110.1"/>
    </source>
</evidence>
<dbReference type="Proteomes" id="UP000095558">
    <property type="component" value="Unassembled WGS sequence"/>
</dbReference>
<proteinExistence type="predicted"/>
<dbReference type="EMBL" id="CYZV01000023">
    <property type="protein sequence ID" value="CUO39110.1"/>
    <property type="molecule type" value="Genomic_DNA"/>
</dbReference>
<protein>
    <recommendedName>
        <fullName evidence="1">Actin-like protein N-terminal domain-containing protein</fullName>
    </recommendedName>
</protein>
<dbReference type="SUPFAM" id="SSF53067">
    <property type="entry name" value="Actin-like ATPase domain"/>
    <property type="match status" value="1"/>
</dbReference>
<dbReference type="Gene3D" id="3.30.420.40">
    <property type="match status" value="1"/>
</dbReference>
<dbReference type="Pfam" id="PF17989">
    <property type="entry name" value="ALP_N"/>
    <property type="match status" value="1"/>
</dbReference>